<evidence type="ECO:0000256" key="1">
    <source>
        <dbReference type="ARBA" id="ARBA00004173"/>
    </source>
</evidence>
<dbReference type="Gene3D" id="3.90.280.10">
    <property type="entry name" value="PEBP-like"/>
    <property type="match status" value="1"/>
</dbReference>
<dbReference type="STRING" id="671987.R0KNC6"/>
<sequence length="455" mass="51833">MAATPSIRQFTTCLRCVRQLPSANGTRRLLSTSAVAREELHTPSANATPPPPPSNPPEGAAQKAPAPAVPEYMQKWGTLDPQMVENKKQERRLLRREHALPVGSRRRRAVLRRSALQKTPEIPFEQLPYQCFQEARKFLLEDRQEKIKEIETQQLRIKNLMAQDPSVSGGPAAKEHRLRSMRKHLNELIILADINDPVVKKRFEDGQGDMNKPIYRYLADKKWRQYKRLVLEQRVTQLAIIPDLLPSLDLVADIDLGFGRKTIPPGEFVDSAISEKLPRLNVQTFTPGEKLVTVVVVDADVPVPETDSFTYRCHLIASNITISPNNTSIPLQRIAQDDQKTEDPSAKKIALPWIAPWAHKGAPYHRLGIFVLEQNAGQQLDVTKFNTVKRMGFNLRSFVDTNKLKPITATLFRTKWDESMAGVMERAGLKSQIDVEFKRKKVEPLPYKRRTERMR</sequence>
<proteinExistence type="inferred from homology"/>
<evidence type="ECO:0000256" key="6">
    <source>
        <dbReference type="SAM" id="MobiDB-lite"/>
    </source>
</evidence>
<dbReference type="HOGENOM" id="CLU_035836_0_0_1"/>
<dbReference type="InterPro" id="IPR035810">
    <property type="entry name" value="PEBP_euk"/>
</dbReference>
<dbReference type="Pfam" id="PF01161">
    <property type="entry name" value="PBP"/>
    <property type="match status" value="1"/>
</dbReference>
<evidence type="ECO:0000313" key="7">
    <source>
        <dbReference type="EMBL" id="EOA90564.1"/>
    </source>
</evidence>
<dbReference type="FunFam" id="1.20.58.1180:FF:000001">
    <property type="entry name" value="Mitochondrial large ribosomal subunit YmL35"/>
    <property type="match status" value="1"/>
</dbReference>
<comment type="subcellular location">
    <subcellularLocation>
        <location evidence="1">Mitochondrion</location>
    </subcellularLocation>
</comment>
<evidence type="ECO:0000256" key="4">
    <source>
        <dbReference type="ARBA" id="ARBA00038016"/>
    </source>
</evidence>
<reference evidence="7 8" key="1">
    <citation type="journal article" date="2012" name="PLoS Pathog.">
        <title>Diverse lifestyles and strategies of plant pathogenesis encoded in the genomes of eighteen Dothideomycetes fungi.</title>
        <authorList>
            <person name="Ohm R.A."/>
            <person name="Feau N."/>
            <person name="Henrissat B."/>
            <person name="Schoch C.L."/>
            <person name="Horwitz B.A."/>
            <person name="Barry K.W."/>
            <person name="Condon B.J."/>
            <person name="Copeland A.C."/>
            <person name="Dhillon B."/>
            <person name="Glaser F."/>
            <person name="Hesse C.N."/>
            <person name="Kosti I."/>
            <person name="LaButti K."/>
            <person name="Lindquist E.A."/>
            <person name="Lucas S."/>
            <person name="Salamov A.A."/>
            <person name="Bradshaw R.E."/>
            <person name="Ciuffetti L."/>
            <person name="Hamelin R.C."/>
            <person name="Kema G.H.J."/>
            <person name="Lawrence C."/>
            <person name="Scott J.A."/>
            <person name="Spatafora J.W."/>
            <person name="Turgeon B.G."/>
            <person name="de Wit P.J.G.M."/>
            <person name="Zhong S."/>
            <person name="Goodwin S.B."/>
            <person name="Grigoriev I.V."/>
        </authorList>
    </citation>
    <scope>NUCLEOTIDE SEQUENCE [LARGE SCALE GENOMIC DNA]</scope>
    <source>
        <strain evidence="8">28A</strain>
    </source>
</reference>
<dbReference type="PANTHER" id="PTHR11362:SF82">
    <property type="entry name" value="PHOSPHATIDYLETHANOLAMINE-BINDING PROTEIN 4"/>
    <property type="match status" value="1"/>
</dbReference>
<dbReference type="PANTHER" id="PTHR11362">
    <property type="entry name" value="PHOSPHATIDYLETHANOLAMINE-BINDING PROTEIN"/>
    <property type="match status" value="1"/>
</dbReference>
<comment type="function">
    <text evidence="3">Component of the mitochondrial ribosome (mitoribosome), a dedicated translation machinery responsible for the synthesis of mitochondrial genome-encoded proteins, including at least some of the essential transmembrane subunits of the mitochondrial respiratory chain. The mitoribosomes are attached to the mitochondrial inner membrane and translation products are cotranslationally integrated into the membrane.</text>
</comment>
<dbReference type="RefSeq" id="XP_008022376.1">
    <property type="nucleotide sequence ID" value="XM_008024185.1"/>
</dbReference>
<comment type="similarity">
    <text evidence="4">Belongs to the phosphatidylethanolamine-binding protein family. Mitochondrion-specific ribosomal protein mL38 subfamily.</text>
</comment>
<name>R0KNC6_EXST2</name>
<dbReference type="GO" id="GO:0005739">
    <property type="term" value="C:mitochondrion"/>
    <property type="evidence" value="ECO:0007669"/>
    <property type="project" value="UniProtKB-SubCell"/>
</dbReference>
<dbReference type="AlphaFoldDB" id="R0KNC6"/>
<keyword evidence="2" id="KW-0496">Mitochondrion</keyword>
<dbReference type="OrthoDB" id="2153661at2759"/>
<dbReference type="GeneID" id="19395993"/>
<evidence type="ECO:0000256" key="3">
    <source>
        <dbReference type="ARBA" id="ARBA00037226"/>
    </source>
</evidence>
<dbReference type="Proteomes" id="UP000016935">
    <property type="component" value="Unassembled WGS sequence"/>
</dbReference>
<organism evidence="7 8">
    <name type="scientific">Exserohilum turcicum (strain 28A)</name>
    <name type="common">Northern leaf blight fungus</name>
    <name type="synonym">Setosphaeria turcica</name>
    <dbReference type="NCBI Taxonomy" id="671987"/>
    <lineage>
        <taxon>Eukaryota</taxon>
        <taxon>Fungi</taxon>
        <taxon>Dikarya</taxon>
        <taxon>Ascomycota</taxon>
        <taxon>Pezizomycotina</taxon>
        <taxon>Dothideomycetes</taxon>
        <taxon>Pleosporomycetidae</taxon>
        <taxon>Pleosporales</taxon>
        <taxon>Pleosporineae</taxon>
        <taxon>Pleosporaceae</taxon>
        <taxon>Exserohilum</taxon>
    </lineage>
</organism>
<evidence type="ECO:0000256" key="5">
    <source>
        <dbReference type="ARBA" id="ARBA00039444"/>
    </source>
</evidence>
<dbReference type="Gene3D" id="1.20.58.1180">
    <property type="match status" value="1"/>
</dbReference>
<dbReference type="EMBL" id="KB908493">
    <property type="protein sequence ID" value="EOA90564.1"/>
    <property type="molecule type" value="Genomic_DNA"/>
</dbReference>
<feature type="region of interest" description="Disordered" evidence="6">
    <location>
        <begin position="41"/>
        <end position="67"/>
    </location>
</feature>
<evidence type="ECO:0000313" key="8">
    <source>
        <dbReference type="Proteomes" id="UP000016935"/>
    </source>
</evidence>
<evidence type="ECO:0000256" key="2">
    <source>
        <dbReference type="ARBA" id="ARBA00023128"/>
    </source>
</evidence>
<dbReference type="InterPro" id="IPR036610">
    <property type="entry name" value="PEBP-like_sf"/>
</dbReference>
<dbReference type="eggNOG" id="KOG3346">
    <property type="taxonomic scope" value="Eukaryota"/>
</dbReference>
<dbReference type="SUPFAM" id="SSF49777">
    <property type="entry name" value="PEBP-like"/>
    <property type="match status" value="1"/>
</dbReference>
<accession>R0KNC6</accession>
<dbReference type="InterPro" id="IPR008914">
    <property type="entry name" value="PEBP"/>
</dbReference>
<reference evidence="7 8" key="2">
    <citation type="journal article" date="2013" name="PLoS Genet.">
        <title>Comparative genome structure, secondary metabolite, and effector coding capacity across Cochliobolus pathogens.</title>
        <authorList>
            <person name="Condon B.J."/>
            <person name="Leng Y."/>
            <person name="Wu D."/>
            <person name="Bushley K.E."/>
            <person name="Ohm R.A."/>
            <person name="Otillar R."/>
            <person name="Martin J."/>
            <person name="Schackwitz W."/>
            <person name="Grimwood J."/>
            <person name="MohdZainudin N."/>
            <person name="Xue C."/>
            <person name="Wang R."/>
            <person name="Manning V.A."/>
            <person name="Dhillon B."/>
            <person name="Tu Z.J."/>
            <person name="Steffenson B.J."/>
            <person name="Salamov A."/>
            <person name="Sun H."/>
            <person name="Lowry S."/>
            <person name="LaButti K."/>
            <person name="Han J."/>
            <person name="Copeland A."/>
            <person name="Lindquist E."/>
            <person name="Barry K."/>
            <person name="Schmutz J."/>
            <person name="Baker S.E."/>
            <person name="Ciuffetti L.M."/>
            <person name="Grigoriev I.V."/>
            <person name="Zhong S."/>
            <person name="Turgeon B.G."/>
        </authorList>
    </citation>
    <scope>NUCLEOTIDE SEQUENCE [LARGE SCALE GENOMIC DNA]</scope>
    <source>
        <strain evidence="8">28A</strain>
    </source>
</reference>
<dbReference type="FunFam" id="3.90.280.10:FF:000004">
    <property type="entry name" value="Mitochondrial large ribosomal subunit YmL35"/>
    <property type="match status" value="1"/>
</dbReference>
<keyword evidence="8" id="KW-1185">Reference proteome</keyword>
<protein>
    <recommendedName>
        <fullName evidence="5">Large ribosomal subunit protein mL38</fullName>
    </recommendedName>
</protein>
<gene>
    <name evidence="7" type="ORF">SETTUDRAFT_126756</name>
</gene>